<keyword evidence="5" id="KW-1185">Reference proteome</keyword>
<reference evidence="4 5" key="1">
    <citation type="submission" date="2020-05" db="EMBL/GenBank/DDBJ databases">
        <title>Aquincola sp. isolate from soil.</title>
        <authorList>
            <person name="Han J."/>
            <person name="Kim D.-U."/>
        </authorList>
    </citation>
    <scope>NUCLEOTIDE SEQUENCE [LARGE SCALE GENOMIC DNA]</scope>
    <source>
        <strain evidence="4 5">S2</strain>
    </source>
</reference>
<dbReference type="InterPro" id="IPR004046">
    <property type="entry name" value="GST_C"/>
</dbReference>
<sequence length="234" mass="26423">MIHLYYWPTPNGWKVSIALEELGLPYTLKAVNIGRGEQFTPEFTRLSPNQRMPAIVDQAPADGGAPLSLFESGAILIYLAEKSGRLLPADLRGRHAVLPWLMWQMGGLGPMLGQHGHFRLYAAEKIPYAIERYERETRRLYDVLDAQLAQGEYVAGDYSIADIAIFPWIITHKAQGLTLDDWPHVKRWFAQVRERPAVQRGTALGKEMRKSAMDDEARRHLFGAAGTVAQETRQ</sequence>
<protein>
    <submittedName>
        <fullName evidence="4">Glutathione S-transferase N-terminal domain-containing protein</fullName>
    </submittedName>
</protein>
<dbReference type="EMBL" id="JABRWJ010000008">
    <property type="protein sequence ID" value="NRF70387.1"/>
    <property type="molecule type" value="Genomic_DNA"/>
</dbReference>
<dbReference type="InterPro" id="IPR036249">
    <property type="entry name" value="Thioredoxin-like_sf"/>
</dbReference>
<dbReference type="InterPro" id="IPR010987">
    <property type="entry name" value="Glutathione-S-Trfase_C-like"/>
</dbReference>
<dbReference type="SFLD" id="SFLDG00358">
    <property type="entry name" value="Main_(cytGST)"/>
    <property type="match status" value="1"/>
</dbReference>
<dbReference type="SUPFAM" id="SSF52833">
    <property type="entry name" value="Thioredoxin-like"/>
    <property type="match status" value="1"/>
</dbReference>
<feature type="domain" description="GST C-terminal" evidence="3">
    <location>
        <begin position="90"/>
        <end position="212"/>
    </location>
</feature>
<dbReference type="CDD" id="cd03048">
    <property type="entry name" value="GST_N_Ure2p_like"/>
    <property type="match status" value="1"/>
</dbReference>
<dbReference type="Pfam" id="PF00043">
    <property type="entry name" value="GST_C"/>
    <property type="match status" value="1"/>
</dbReference>
<dbReference type="Pfam" id="PF02798">
    <property type="entry name" value="GST_N"/>
    <property type="match status" value="1"/>
</dbReference>
<feature type="domain" description="GST N-terminal" evidence="2">
    <location>
        <begin position="1"/>
        <end position="87"/>
    </location>
</feature>
<dbReference type="SFLD" id="SFLDS00019">
    <property type="entry name" value="Glutathione_Transferase_(cytos"/>
    <property type="match status" value="1"/>
</dbReference>
<proteinExistence type="inferred from homology"/>
<evidence type="ECO:0000313" key="5">
    <source>
        <dbReference type="Proteomes" id="UP000737171"/>
    </source>
</evidence>
<dbReference type="RefSeq" id="WP_173129331.1">
    <property type="nucleotide sequence ID" value="NZ_JABRWJ010000008.1"/>
</dbReference>
<evidence type="ECO:0000313" key="4">
    <source>
        <dbReference type="EMBL" id="NRF70387.1"/>
    </source>
</evidence>
<dbReference type="Gene3D" id="1.20.1050.10">
    <property type="match status" value="1"/>
</dbReference>
<comment type="similarity">
    <text evidence="1">Belongs to the GST superfamily.</text>
</comment>
<comment type="caution">
    <text evidence="4">The sequence shown here is derived from an EMBL/GenBank/DDBJ whole genome shotgun (WGS) entry which is preliminary data.</text>
</comment>
<evidence type="ECO:0000259" key="2">
    <source>
        <dbReference type="PROSITE" id="PS50404"/>
    </source>
</evidence>
<dbReference type="InterPro" id="IPR036282">
    <property type="entry name" value="Glutathione-S-Trfase_C_sf"/>
</dbReference>
<dbReference type="Proteomes" id="UP000737171">
    <property type="component" value="Unassembled WGS sequence"/>
</dbReference>
<evidence type="ECO:0000259" key="3">
    <source>
        <dbReference type="PROSITE" id="PS50405"/>
    </source>
</evidence>
<dbReference type="SUPFAM" id="SSF47616">
    <property type="entry name" value="GST C-terminal domain-like"/>
    <property type="match status" value="1"/>
</dbReference>
<name>A0ABX2EPA9_9BURK</name>
<dbReference type="InterPro" id="IPR040079">
    <property type="entry name" value="Glutathione_S-Trfase"/>
</dbReference>
<dbReference type="PROSITE" id="PS50405">
    <property type="entry name" value="GST_CTER"/>
    <property type="match status" value="1"/>
</dbReference>
<dbReference type="PANTHER" id="PTHR44051:SF19">
    <property type="entry name" value="DISULFIDE-BOND OXIDOREDUCTASE YFCG"/>
    <property type="match status" value="1"/>
</dbReference>
<organism evidence="4 5">
    <name type="scientific">Pseudaquabacterium terrae</name>
    <dbReference type="NCBI Taxonomy" id="2732868"/>
    <lineage>
        <taxon>Bacteria</taxon>
        <taxon>Pseudomonadati</taxon>
        <taxon>Pseudomonadota</taxon>
        <taxon>Betaproteobacteria</taxon>
        <taxon>Burkholderiales</taxon>
        <taxon>Sphaerotilaceae</taxon>
        <taxon>Pseudaquabacterium</taxon>
    </lineage>
</organism>
<dbReference type="InterPro" id="IPR004045">
    <property type="entry name" value="Glutathione_S-Trfase_N"/>
</dbReference>
<accession>A0ABX2EPA9</accession>
<dbReference type="Gene3D" id="3.40.30.10">
    <property type="entry name" value="Glutaredoxin"/>
    <property type="match status" value="1"/>
</dbReference>
<evidence type="ECO:0000256" key="1">
    <source>
        <dbReference type="RuleBase" id="RU003494"/>
    </source>
</evidence>
<dbReference type="CDD" id="cd10291">
    <property type="entry name" value="GST_C_YfcG_like"/>
    <property type="match status" value="1"/>
</dbReference>
<dbReference type="SFLD" id="SFLDG01151">
    <property type="entry name" value="Main.2:_Nu-like"/>
    <property type="match status" value="1"/>
</dbReference>
<gene>
    <name evidence="4" type="ORF">HLB44_25610</name>
</gene>
<dbReference type="PROSITE" id="PS50404">
    <property type="entry name" value="GST_NTER"/>
    <property type="match status" value="1"/>
</dbReference>
<dbReference type="PANTHER" id="PTHR44051">
    <property type="entry name" value="GLUTATHIONE S-TRANSFERASE-RELATED"/>
    <property type="match status" value="1"/>
</dbReference>